<evidence type="ECO:0000256" key="4">
    <source>
        <dbReference type="PIRSR" id="PIRSR000097-1"/>
    </source>
</evidence>
<dbReference type="FunFam" id="3.20.20.100:FF:000006">
    <property type="entry name" value="Aldo-keto reductase family 1 member A1"/>
    <property type="match status" value="1"/>
</dbReference>
<dbReference type="PRINTS" id="PR00069">
    <property type="entry name" value="ALDKETRDTASE"/>
</dbReference>
<dbReference type="InterPro" id="IPR036812">
    <property type="entry name" value="NAD(P)_OxRdtase_dom_sf"/>
</dbReference>
<dbReference type="PROSITE" id="PS00062">
    <property type="entry name" value="ALDOKETO_REDUCTASE_2"/>
    <property type="match status" value="1"/>
</dbReference>
<proteinExistence type="inferred from homology"/>
<comment type="similarity">
    <text evidence="1">Belongs to the aldo/keto reductase family.</text>
</comment>
<dbReference type="InterPro" id="IPR020471">
    <property type="entry name" value="AKR"/>
</dbReference>
<evidence type="ECO:0000256" key="1">
    <source>
        <dbReference type="ARBA" id="ARBA00007905"/>
    </source>
</evidence>
<dbReference type="AlphaFoldDB" id="A0A9P0D1Q9"/>
<feature type="domain" description="NADP-dependent oxidoreductase" evidence="7">
    <location>
        <begin position="16"/>
        <end position="301"/>
    </location>
</feature>
<dbReference type="PANTHER" id="PTHR11732">
    <property type="entry name" value="ALDO/KETO REDUCTASE"/>
    <property type="match status" value="1"/>
</dbReference>
<dbReference type="Proteomes" id="UP001153636">
    <property type="component" value="Chromosome 5"/>
</dbReference>
<dbReference type="SUPFAM" id="SSF51430">
    <property type="entry name" value="NAD(P)-linked oxidoreductase"/>
    <property type="match status" value="1"/>
</dbReference>
<reference evidence="8" key="1">
    <citation type="submission" date="2022-01" db="EMBL/GenBank/DDBJ databases">
        <authorList>
            <person name="King R."/>
        </authorList>
    </citation>
    <scope>NUCLEOTIDE SEQUENCE</scope>
</reference>
<evidence type="ECO:0000313" key="8">
    <source>
        <dbReference type="EMBL" id="CAH1110505.1"/>
    </source>
</evidence>
<dbReference type="PIRSF" id="PIRSF000097">
    <property type="entry name" value="AKR"/>
    <property type="match status" value="1"/>
</dbReference>
<dbReference type="Pfam" id="PF00248">
    <property type="entry name" value="Aldo_ket_red"/>
    <property type="match status" value="1"/>
</dbReference>
<evidence type="ECO:0000256" key="6">
    <source>
        <dbReference type="PIRSR" id="PIRSR000097-3"/>
    </source>
</evidence>
<gene>
    <name evidence="8" type="ORF">PSYICH_LOCUS10768</name>
</gene>
<evidence type="ECO:0000256" key="5">
    <source>
        <dbReference type="PIRSR" id="PIRSR000097-2"/>
    </source>
</evidence>
<dbReference type="EMBL" id="OV651817">
    <property type="protein sequence ID" value="CAH1110505.1"/>
    <property type="molecule type" value="Genomic_DNA"/>
</dbReference>
<feature type="active site" description="Proton donor" evidence="4">
    <location>
        <position position="48"/>
    </location>
</feature>
<name>A0A9P0D1Q9_9CUCU</name>
<evidence type="ECO:0000259" key="7">
    <source>
        <dbReference type="Pfam" id="PF00248"/>
    </source>
</evidence>
<keyword evidence="2" id="KW-0521">NADP</keyword>
<feature type="site" description="Lowers pKa of active site Tyr" evidence="6">
    <location>
        <position position="77"/>
    </location>
</feature>
<keyword evidence="3" id="KW-0560">Oxidoreductase</keyword>
<dbReference type="InterPro" id="IPR018170">
    <property type="entry name" value="Aldo/ket_reductase_CS"/>
</dbReference>
<organism evidence="8 9">
    <name type="scientific">Psylliodes chrysocephalus</name>
    <dbReference type="NCBI Taxonomy" id="3402493"/>
    <lineage>
        <taxon>Eukaryota</taxon>
        <taxon>Metazoa</taxon>
        <taxon>Ecdysozoa</taxon>
        <taxon>Arthropoda</taxon>
        <taxon>Hexapoda</taxon>
        <taxon>Insecta</taxon>
        <taxon>Pterygota</taxon>
        <taxon>Neoptera</taxon>
        <taxon>Endopterygota</taxon>
        <taxon>Coleoptera</taxon>
        <taxon>Polyphaga</taxon>
        <taxon>Cucujiformia</taxon>
        <taxon>Chrysomeloidea</taxon>
        <taxon>Chrysomelidae</taxon>
        <taxon>Galerucinae</taxon>
        <taxon>Alticini</taxon>
        <taxon>Psylliodes</taxon>
    </lineage>
</organism>
<sequence>MQYVLLSSGCEMPIVGLGTWKTEPQEIEEAVQLALENGYRHIDTAYNYNTEEAVGTVVNKWIKQDKLKREDVFITTKLPVFGNRPGDVEKYIKLSLQRLNLSYIDLYLIHMPFSFHSNDQMNAPLINEDGSPRLDVESDIIETWKEMEKQVEAGLTKTIGLSNFNIDQVKRIHSNAKIKPAVLQVELHLYLQQKKLREACKKLDVAVTAYAPLGSPGANAHFMAKYNYTLEDFPDILGLPVVNELAEKYKKTPGQILLKHLIQQDVSVIPKSKNPERIQANIELFDFELTNDDLERLNEIDKEEKGRIFNFLFFKGVEKHPEYPFK</sequence>
<dbReference type="OrthoDB" id="416253at2759"/>
<dbReference type="InterPro" id="IPR023210">
    <property type="entry name" value="NADP_OxRdtase_dom"/>
</dbReference>
<evidence type="ECO:0000256" key="3">
    <source>
        <dbReference type="ARBA" id="ARBA00023002"/>
    </source>
</evidence>
<dbReference type="PROSITE" id="PS00798">
    <property type="entry name" value="ALDOKETO_REDUCTASE_1"/>
    <property type="match status" value="1"/>
</dbReference>
<dbReference type="GO" id="GO:0016491">
    <property type="term" value="F:oxidoreductase activity"/>
    <property type="evidence" value="ECO:0007669"/>
    <property type="project" value="UniProtKB-KW"/>
</dbReference>
<accession>A0A9P0D1Q9</accession>
<dbReference type="Gene3D" id="3.20.20.100">
    <property type="entry name" value="NADP-dependent oxidoreductase domain"/>
    <property type="match status" value="1"/>
</dbReference>
<feature type="binding site" evidence="5">
    <location>
        <position position="110"/>
    </location>
    <ligand>
        <name>substrate</name>
    </ligand>
</feature>
<evidence type="ECO:0000313" key="9">
    <source>
        <dbReference type="Proteomes" id="UP001153636"/>
    </source>
</evidence>
<dbReference type="PROSITE" id="PS00063">
    <property type="entry name" value="ALDOKETO_REDUCTASE_3"/>
    <property type="match status" value="1"/>
</dbReference>
<protein>
    <recommendedName>
        <fullName evidence="7">NADP-dependent oxidoreductase domain-containing protein</fullName>
    </recommendedName>
</protein>
<keyword evidence="9" id="KW-1185">Reference proteome</keyword>
<evidence type="ECO:0000256" key="2">
    <source>
        <dbReference type="ARBA" id="ARBA00022857"/>
    </source>
</evidence>